<keyword evidence="2" id="KW-0472">Membrane</keyword>
<dbReference type="GO" id="GO:0006508">
    <property type="term" value="P:proteolysis"/>
    <property type="evidence" value="ECO:0007669"/>
    <property type="project" value="UniProtKB-KW"/>
</dbReference>
<feature type="transmembrane region" description="Helical" evidence="2">
    <location>
        <begin position="43"/>
        <end position="61"/>
    </location>
</feature>
<feature type="transmembrane region" description="Helical" evidence="2">
    <location>
        <begin position="123"/>
        <end position="140"/>
    </location>
</feature>
<keyword evidence="5" id="KW-1185">Reference proteome</keyword>
<comment type="similarity">
    <text evidence="1">Belongs to the UPF0177 family.</text>
</comment>
<dbReference type="GO" id="GO:0008233">
    <property type="term" value="F:peptidase activity"/>
    <property type="evidence" value="ECO:0007669"/>
    <property type="project" value="UniProtKB-KW"/>
</dbReference>
<keyword evidence="2" id="KW-0812">Transmembrane</keyword>
<organism evidence="4 5">
    <name type="scientific">Lactobacillus intestinalis DSM 6629</name>
    <dbReference type="NCBI Taxonomy" id="1423761"/>
    <lineage>
        <taxon>Bacteria</taxon>
        <taxon>Bacillati</taxon>
        <taxon>Bacillota</taxon>
        <taxon>Bacilli</taxon>
        <taxon>Lactobacillales</taxon>
        <taxon>Lactobacillaceae</taxon>
        <taxon>Lactobacillus</taxon>
    </lineage>
</organism>
<keyword evidence="4" id="KW-0645">Protease</keyword>
<protein>
    <submittedName>
        <fullName evidence="4">Caax amino terminal protease family protein</fullName>
    </submittedName>
</protein>
<evidence type="ECO:0000313" key="4">
    <source>
        <dbReference type="EMBL" id="KRM32945.1"/>
    </source>
</evidence>
<comment type="caution">
    <text evidence="4">The sequence shown here is derived from an EMBL/GenBank/DDBJ whole genome shotgun (WGS) entry which is preliminary data.</text>
</comment>
<accession>A0ABR5PQ31</accession>
<sequence length="223" mass="26076">MNLVNTPESREGNLIRYAVYLAGYLMARGVVKIVTMNSPLRVWDLILFVLITAMVLLFYIYRFNREQRFFQRDFVLPWLGNYGATVILTLIVIVTRIGVSWLQAYNKVSWYGFQAEYLRHESVSMFWFLIVAIGIVLPILQEYLATGFLFNYMFRRNEVSVAILGMLTSGILFSLFNFQMSIPLFFINIFYGALFAWSYLYTQTLWMPIYLSVLNGVMLVIMT</sequence>
<evidence type="ECO:0000259" key="3">
    <source>
        <dbReference type="Pfam" id="PF02517"/>
    </source>
</evidence>
<dbReference type="Proteomes" id="UP000051735">
    <property type="component" value="Unassembled WGS sequence"/>
</dbReference>
<dbReference type="EMBL" id="AZGN01000040">
    <property type="protein sequence ID" value="KRM32945.1"/>
    <property type="molecule type" value="Genomic_DNA"/>
</dbReference>
<evidence type="ECO:0000256" key="1">
    <source>
        <dbReference type="ARBA" id="ARBA00009067"/>
    </source>
</evidence>
<name>A0ABR5PQ31_9LACO</name>
<feature type="transmembrane region" description="Helical" evidence="2">
    <location>
        <begin position="81"/>
        <end position="102"/>
    </location>
</feature>
<keyword evidence="2" id="KW-1133">Transmembrane helix</keyword>
<feature type="transmembrane region" description="Helical" evidence="2">
    <location>
        <begin position="160"/>
        <end position="176"/>
    </location>
</feature>
<feature type="transmembrane region" description="Helical" evidence="2">
    <location>
        <begin position="14"/>
        <end position="31"/>
    </location>
</feature>
<evidence type="ECO:0000256" key="2">
    <source>
        <dbReference type="SAM" id="Phobius"/>
    </source>
</evidence>
<dbReference type="InterPro" id="IPR003675">
    <property type="entry name" value="Rce1/LyrA-like_dom"/>
</dbReference>
<feature type="transmembrane region" description="Helical" evidence="2">
    <location>
        <begin position="205"/>
        <end position="222"/>
    </location>
</feature>
<reference evidence="4 5" key="1">
    <citation type="journal article" date="2015" name="Genome Announc.">
        <title>Expanding the biotechnology potential of lactobacilli through comparative genomics of 213 strains and associated genera.</title>
        <authorList>
            <person name="Sun Z."/>
            <person name="Harris H.M."/>
            <person name="McCann A."/>
            <person name="Guo C."/>
            <person name="Argimon S."/>
            <person name="Zhang W."/>
            <person name="Yang X."/>
            <person name="Jeffery I.B."/>
            <person name="Cooney J.C."/>
            <person name="Kagawa T.F."/>
            <person name="Liu W."/>
            <person name="Song Y."/>
            <person name="Salvetti E."/>
            <person name="Wrobel A."/>
            <person name="Rasinkangas P."/>
            <person name="Parkhill J."/>
            <person name="Rea M.C."/>
            <person name="O'Sullivan O."/>
            <person name="Ritari J."/>
            <person name="Douillard F.P."/>
            <person name="Paul Ross R."/>
            <person name="Yang R."/>
            <person name="Briner A.E."/>
            <person name="Felis G.E."/>
            <person name="de Vos W.M."/>
            <person name="Barrangou R."/>
            <person name="Klaenhammer T.R."/>
            <person name="Caufield P.W."/>
            <person name="Cui Y."/>
            <person name="Zhang H."/>
            <person name="O'Toole P.W."/>
        </authorList>
    </citation>
    <scope>NUCLEOTIDE SEQUENCE [LARGE SCALE GENOMIC DNA]</scope>
    <source>
        <strain evidence="4 5">DSM 6629</strain>
    </source>
</reference>
<feature type="domain" description="CAAX prenyl protease 2/Lysostaphin resistance protein A-like" evidence="3">
    <location>
        <begin position="125"/>
        <end position="214"/>
    </location>
</feature>
<proteinExistence type="inferred from homology"/>
<keyword evidence="4" id="KW-0378">Hydrolase</keyword>
<dbReference type="Pfam" id="PF02517">
    <property type="entry name" value="Rce1-like"/>
    <property type="match status" value="1"/>
</dbReference>
<evidence type="ECO:0000313" key="5">
    <source>
        <dbReference type="Proteomes" id="UP000051735"/>
    </source>
</evidence>
<gene>
    <name evidence="4" type="ORF">FC44_GL001498</name>
</gene>